<accession>B0N7B1</accession>
<evidence type="ECO:0000313" key="3">
    <source>
        <dbReference type="Proteomes" id="UP000005798"/>
    </source>
</evidence>
<keyword evidence="3" id="KW-1185">Reference proteome</keyword>
<sequence>MGVYKGAFNMSQEYYSVEKESNLGALNIGLSVFQAIVVKAVESVDGVQFEGNMIPMPGSGPVRTNINKNNQVIIDVDVLIDYGLNVASVTSALQNKIAQSCFEMTGIKNVKVNIEVKGINF</sequence>
<comment type="caution">
    <text evidence="2">The sequence shown here is derived from an EMBL/GenBank/DDBJ whole genome shotgun (WGS) entry which is preliminary data.</text>
</comment>
<gene>
    <name evidence="2" type="ORF">CLORAM_02494</name>
</gene>
<dbReference type="InterPro" id="IPR005531">
    <property type="entry name" value="Asp23"/>
</dbReference>
<dbReference type="Proteomes" id="UP000005798">
    <property type="component" value="Unassembled WGS sequence"/>
</dbReference>
<proteinExistence type="inferred from homology"/>
<dbReference type="eggNOG" id="ENOG5032W59">
    <property type="taxonomic scope" value="Bacteria"/>
</dbReference>
<comment type="similarity">
    <text evidence="1">Belongs to the asp23 family.</text>
</comment>
<evidence type="ECO:0000313" key="2">
    <source>
        <dbReference type="EMBL" id="EDS17699.1"/>
    </source>
</evidence>
<reference evidence="2" key="2">
    <citation type="submission" date="2014-06" db="EMBL/GenBank/DDBJ databases">
        <title>Draft genome sequence of Clostridium ramosum(DSM 1402).</title>
        <authorList>
            <person name="Sudarsanam P."/>
            <person name="Ley R."/>
            <person name="Guruge J."/>
            <person name="Turnbaugh P.J."/>
            <person name="Mahowald M."/>
            <person name="Liep D."/>
            <person name="Gordon J."/>
        </authorList>
    </citation>
    <scope>NUCLEOTIDE SEQUENCE</scope>
    <source>
        <strain evidence="2">DSM 1402</strain>
    </source>
</reference>
<dbReference type="AlphaFoldDB" id="B0N7B1"/>
<dbReference type="Pfam" id="PF03780">
    <property type="entry name" value="Asp23"/>
    <property type="match status" value="1"/>
</dbReference>
<evidence type="ECO:0000256" key="1">
    <source>
        <dbReference type="ARBA" id="ARBA00005721"/>
    </source>
</evidence>
<name>B0N7B1_9FIRM</name>
<dbReference type="HOGENOM" id="CLU_1934408_0_0_9"/>
<dbReference type="PANTHER" id="PTHR34297">
    <property type="entry name" value="HYPOTHETICAL CYTOSOLIC PROTEIN-RELATED"/>
    <property type="match status" value="1"/>
</dbReference>
<reference evidence="2" key="1">
    <citation type="submission" date="2007-11" db="EMBL/GenBank/DDBJ databases">
        <authorList>
            <person name="Fulton L."/>
            <person name="Clifton S."/>
            <person name="Fulton B."/>
            <person name="Xu J."/>
            <person name="Minx P."/>
            <person name="Pepin K.H."/>
            <person name="Johnson M."/>
            <person name="Thiruvilangam P."/>
            <person name="Bhonagiri V."/>
            <person name="Nash W.E."/>
            <person name="Mardis E.R."/>
            <person name="Wilson R.K."/>
        </authorList>
    </citation>
    <scope>NUCLEOTIDE SEQUENCE [LARGE SCALE GENOMIC DNA]</scope>
    <source>
        <strain evidence="2">DSM 1402</strain>
    </source>
</reference>
<dbReference type="EMBL" id="ABFX02000008">
    <property type="protein sequence ID" value="EDS17699.1"/>
    <property type="molecule type" value="Genomic_DNA"/>
</dbReference>
<protein>
    <recommendedName>
        <fullName evidence="4">Asp23/Gls24 family envelope stress response protein</fullName>
    </recommendedName>
</protein>
<organism evidence="2 3">
    <name type="scientific">Thomasclavelia ramosa DSM 1402</name>
    <dbReference type="NCBI Taxonomy" id="445974"/>
    <lineage>
        <taxon>Bacteria</taxon>
        <taxon>Bacillati</taxon>
        <taxon>Bacillota</taxon>
        <taxon>Erysipelotrichia</taxon>
        <taxon>Erysipelotrichales</taxon>
        <taxon>Coprobacillaceae</taxon>
        <taxon>Thomasclavelia</taxon>
    </lineage>
</organism>
<evidence type="ECO:0008006" key="4">
    <source>
        <dbReference type="Google" id="ProtNLM"/>
    </source>
</evidence>